<keyword evidence="5" id="KW-1185">Reference proteome</keyword>
<reference evidence="4 5" key="1">
    <citation type="journal article" date="2014" name="Appl. Environ. Microbiol.">
        <title>Insights into the Microbial Degradation of Rubber and Gutta-Percha by Analysis of the Complete Genome of Nocardia nova SH22a.</title>
        <authorList>
            <person name="Luo Q."/>
            <person name="Hiessl S."/>
            <person name="Poehlein A."/>
            <person name="Daniel R."/>
            <person name="Steinbuchel A."/>
        </authorList>
    </citation>
    <scope>NUCLEOTIDE SEQUENCE [LARGE SCALE GENOMIC DNA]</scope>
    <source>
        <strain evidence="4">SH22a</strain>
    </source>
</reference>
<dbReference type="InterPro" id="IPR045079">
    <property type="entry name" value="Oxoprolinase-like"/>
</dbReference>
<dbReference type="Pfam" id="PF01968">
    <property type="entry name" value="Hydantoinase_A"/>
    <property type="match status" value="1"/>
</dbReference>
<evidence type="ECO:0000259" key="2">
    <source>
        <dbReference type="Pfam" id="PF05378"/>
    </source>
</evidence>
<dbReference type="GO" id="GO:0006749">
    <property type="term" value="P:glutathione metabolic process"/>
    <property type="evidence" value="ECO:0007669"/>
    <property type="project" value="TreeGrafter"/>
</dbReference>
<dbReference type="AlphaFoldDB" id="W5TE33"/>
<accession>W5TE33</accession>
<dbReference type="PATRIC" id="fig|1415166.3.peg.2757"/>
<dbReference type="STRING" id="1415166.NONO_c26900"/>
<organism evidence="4 5">
    <name type="scientific">Nocardia nova SH22a</name>
    <dbReference type="NCBI Taxonomy" id="1415166"/>
    <lineage>
        <taxon>Bacteria</taxon>
        <taxon>Bacillati</taxon>
        <taxon>Actinomycetota</taxon>
        <taxon>Actinomycetes</taxon>
        <taxon>Mycobacteriales</taxon>
        <taxon>Nocardiaceae</taxon>
        <taxon>Nocardia</taxon>
    </lineage>
</organism>
<dbReference type="PANTHER" id="PTHR11365:SF23">
    <property type="entry name" value="HYPOTHETICAL 5-OXOPROLINASE (EUROFUNG)-RELATED"/>
    <property type="match status" value="1"/>
</dbReference>
<dbReference type="InterPro" id="IPR049517">
    <property type="entry name" value="ACX-like_C"/>
</dbReference>
<name>W5TE33_9NOCA</name>
<dbReference type="SUPFAM" id="SSF53067">
    <property type="entry name" value="Actin-like ATPase domain"/>
    <property type="match status" value="1"/>
</dbReference>
<dbReference type="Pfam" id="PF19278">
    <property type="entry name" value="Hydant_A_C"/>
    <property type="match status" value="1"/>
</dbReference>
<dbReference type="Proteomes" id="UP000019150">
    <property type="component" value="Chromosome"/>
</dbReference>
<feature type="domain" description="Hydantoinase A/oxoprolinase" evidence="1">
    <location>
        <begin position="202"/>
        <end position="485"/>
    </location>
</feature>
<evidence type="ECO:0000259" key="1">
    <source>
        <dbReference type="Pfam" id="PF01968"/>
    </source>
</evidence>
<dbReference type="PANTHER" id="PTHR11365">
    <property type="entry name" value="5-OXOPROLINASE RELATED"/>
    <property type="match status" value="1"/>
</dbReference>
<dbReference type="RefSeq" id="WP_237755176.1">
    <property type="nucleotide sequence ID" value="NZ_CP006850.1"/>
</dbReference>
<dbReference type="eggNOG" id="COG0145">
    <property type="taxonomic scope" value="Bacteria"/>
</dbReference>
<evidence type="ECO:0000259" key="3">
    <source>
        <dbReference type="Pfam" id="PF19278"/>
    </source>
</evidence>
<gene>
    <name evidence="4" type="primary">hyuA1</name>
    <name evidence="4" type="ORF">NONO_c26900</name>
</gene>
<sequence>MKSMIGVDVGGTFTDIVRVADGKIETIKVPTNVTDTYQGVLEGAAEATVGDVDAFNHASTHGLNAIITRKLPKIAFLTTYGHRDMLDMARALRPAEANTDPGWRRSFSDVGRPIVPRYLRRGIRERLSAAGEVVVALDEDQARKELEVLRRCDVEGVAICLINAYVDGSHEQRLRELVRDVLGNVPCSISSEVSPLALEYARASTTTIDVVCKIIYGTYAEKLQKGLAELGFRGDLNFADCAATLAPVDVAMKQPSRVLFSGPAAGTMACAHLGRTIAEPNLLCADVGGTSCDISVVTGNQPVVKTSFELEHDLVVSTLSNEVVSVGAGGGSIVRVSPVGELQVGPESAGADPGPACYGRGGTEPTTTDIFLLIGILDGDRFAGGRSRLDPELSKAAFERLPSRFGFEDRVRFAYQMALNNVAEGITDVVVKNGIDPREYSLVAFGAAGPMMLPALLDQMPLRSVVVPPYPGLFSALGLVSTDQVHADKRSAYRLLTPDAADEIDAIYSRMEATMRESLGADAERAEFVRTFDGQLMGQVWDTPFVPMPSGRITPEAVEQMITNFHDHYEQKSGNRFPANPVLGVTYRLNAVVPTDKVDYPAPPRRTEGAGPLPRRTITLRYLESDDLTADEYERTDLMLGDTLTGPAVIREPLCTTYVHRGQIATVGDAGEIVITRAATDQE</sequence>
<dbReference type="GO" id="GO:0005829">
    <property type="term" value="C:cytosol"/>
    <property type="evidence" value="ECO:0007669"/>
    <property type="project" value="TreeGrafter"/>
</dbReference>
<protein>
    <submittedName>
        <fullName evidence="4">Hydantoin utilization protein A</fullName>
    </submittedName>
</protein>
<evidence type="ECO:0000313" key="5">
    <source>
        <dbReference type="Proteomes" id="UP000019150"/>
    </source>
</evidence>
<dbReference type="KEGG" id="nno:NONO_c26900"/>
<dbReference type="InterPro" id="IPR043129">
    <property type="entry name" value="ATPase_NBD"/>
</dbReference>
<feature type="domain" description="Hydantoinase/oxoprolinase N-terminal" evidence="2">
    <location>
        <begin position="5"/>
        <end position="181"/>
    </location>
</feature>
<dbReference type="EMBL" id="CP006850">
    <property type="protein sequence ID" value="AHH17482.1"/>
    <property type="molecule type" value="Genomic_DNA"/>
</dbReference>
<evidence type="ECO:0000313" key="4">
    <source>
        <dbReference type="EMBL" id="AHH17482.1"/>
    </source>
</evidence>
<proteinExistence type="predicted"/>
<dbReference type="Pfam" id="PF05378">
    <property type="entry name" value="Hydant_A_N"/>
    <property type="match status" value="1"/>
</dbReference>
<dbReference type="InterPro" id="IPR008040">
    <property type="entry name" value="Hydant_A_N"/>
</dbReference>
<dbReference type="GO" id="GO:0017168">
    <property type="term" value="F:5-oxoprolinase (ATP-hydrolyzing) activity"/>
    <property type="evidence" value="ECO:0007669"/>
    <property type="project" value="TreeGrafter"/>
</dbReference>
<feature type="domain" description="Acetophenone carboxylase-like C-terminal" evidence="3">
    <location>
        <begin position="500"/>
        <end position="666"/>
    </location>
</feature>
<dbReference type="InterPro" id="IPR002821">
    <property type="entry name" value="Hydantoinase_A"/>
</dbReference>
<dbReference type="HOGENOM" id="CLU_002157_1_2_11"/>